<dbReference type="SUPFAM" id="SSF56752">
    <property type="entry name" value="D-aminoacid aminotransferase-like PLP-dependent enzymes"/>
    <property type="match status" value="1"/>
</dbReference>
<dbReference type="GO" id="GO:0008652">
    <property type="term" value="P:amino acid biosynthetic process"/>
    <property type="evidence" value="ECO:0007669"/>
    <property type="project" value="UniProtKB-ARBA"/>
</dbReference>
<evidence type="ECO:0000256" key="3">
    <source>
        <dbReference type="ARBA" id="ARBA00011738"/>
    </source>
</evidence>
<evidence type="ECO:0000313" key="5">
    <source>
        <dbReference type="EMBL" id="MUG73408.1"/>
    </source>
</evidence>
<comment type="similarity">
    <text evidence="2">Belongs to the class-IV pyridoxal-phosphate-dependent aminotransferase family.</text>
</comment>
<dbReference type="Proteomes" id="UP000450917">
    <property type="component" value="Unassembled WGS sequence"/>
</dbReference>
<name>A0A7X2ZEF1_9BACL</name>
<dbReference type="Gene3D" id="3.30.470.10">
    <property type="match status" value="1"/>
</dbReference>
<dbReference type="AlphaFoldDB" id="A0A7X2ZEF1"/>
<proteinExistence type="inferred from homology"/>
<dbReference type="Pfam" id="PF01063">
    <property type="entry name" value="Aminotran_4"/>
    <property type="match status" value="1"/>
</dbReference>
<dbReference type="InterPro" id="IPR036038">
    <property type="entry name" value="Aminotransferase-like"/>
</dbReference>
<protein>
    <submittedName>
        <fullName evidence="5">Aminodeoxychorismate lyase</fullName>
        <ecNumber evidence="5">4.1.3.38</ecNumber>
    </submittedName>
</protein>
<evidence type="ECO:0000256" key="2">
    <source>
        <dbReference type="ARBA" id="ARBA00009320"/>
    </source>
</evidence>
<keyword evidence="6" id="KW-1185">Reference proteome</keyword>
<reference evidence="5 6" key="1">
    <citation type="submission" date="2019-11" db="EMBL/GenBank/DDBJ databases">
        <title>Draft genome sequences of five Paenibacillus species of dairy origin.</title>
        <authorList>
            <person name="Olajide A.M."/>
            <person name="Chen S."/>
            <person name="Lapointe G."/>
        </authorList>
    </citation>
    <scope>NUCLEOTIDE SEQUENCE [LARGE SCALE GENOMIC DNA]</scope>
    <source>
        <strain evidence="5 6">2CS3</strain>
    </source>
</reference>
<dbReference type="EMBL" id="WNZX01000025">
    <property type="protein sequence ID" value="MUG73408.1"/>
    <property type="molecule type" value="Genomic_DNA"/>
</dbReference>
<dbReference type="GO" id="GO:0046394">
    <property type="term" value="P:carboxylic acid biosynthetic process"/>
    <property type="evidence" value="ECO:0007669"/>
    <property type="project" value="UniProtKB-ARBA"/>
</dbReference>
<organism evidence="5 6">
    <name type="scientific">Paenibacillus validus</name>
    <dbReference type="NCBI Taxonomy" id="44253"/>
    <lineage>
        <taxon>Bacteria</taxon>
        <taxon>Bacillati</taxon>
        <taxon>Bacillota</taxon>
        <taxon>Bacilli</taxon>
        <taxon>Bacillales</taxon>
        <taxon>Paenibacillaceae</taxon>
        <taxon>Paenibacillus</taxon>
    </lineage>
</organism>
<dbReference type="GO" id="GO:0005829">
    <property type="term" value="C:cytosol"/>
    <property type="evidence" value="ECO:0007669"/>
    <property type="project" value="TreeGrafter"/>
</dbReference>
<dbReference type="RefSeq" id="WP_155615575.1">
    <property type="nucleotide sequence ID" value="NZ_WNZX01000025.1"/>
</dbReference>
<dbReference type="Gene3D" id="3.20.10.10">
    <property type="entry name" value="D-amino Acid Aminotransferase, subunit A, domain 2"/>
    <property type="match status" value="1"/>
</dbReference>
<comment type="cofactor">
    <cofactor evidence="1">
        <name>pyridoxal 5'-phosphate</name>
        <dbReference type="ChEBI" id="CHEBI:597326"/>
    </cofactor>
</comment>
<dbReference type="InterPro" id="IPR043131">
    <property type="entry name" value="BCAT-like_N"/>
</dbReference>
<dbReference type="InterPro" id="IPR050571">
    <property type="entry name" value="Class-IV_PLP-Dep_Aminotrnsfr"/>
</dbReference>
<comment type="caution">
    <text evidence="5">The sequence shown here is derived from an EMBL/GenBank/DDBJ whole genome shotgun (WGS) entry which is preliminary data.</text>
</comment>
<sequence>MIMDWNGSLIEESQAVVSVYDHGFLYGMGLFETFRTYEGRPFLLDWHLERLQEGCGELDIRYKPDRAALERRIDALLRSNGLHDAYFRLTVTAGPEALGLPAGAYEKPNEVIYVKPLPPVDPALHREGKALQRLVLRRNTPEGAVRLKSLHYMNNLLAKKEMRRYPWAAGAEGLFLDGQGHLCEGLVSNLFFARGSRLYTPSVDTGLLPGITRRFILTSAHELGIDVVEGRFGWEQLAEADEAFMTNSIQEIVPVTKLYEETGDCLKLGSGRVGPVTERLQRHYRNSINRVVSEGREWVNE</sequence>
<dbReference type="PANTHER" id="PTHR42743:SF11">
    <property type="entry name" value="AMINODEOXYCHORISMATE LYASE"/>
    <property type="match status" value="1"/>
</dbReference>
<dbReference type="PANTHER" id="PTHR42743">
    <property type="entry name" value="AMINO-ACID AMINOTRANSFERASE"/>
    <property type="match status" value="1"/>
</dbReference>
<dbReference type="InterPro" id="IPR001544">
    <property type="entry name" value="Aminotrans_IV"/>
</dbReference>
<evidence type="ECO:0000313" key="6">
    <source>
        <dbReference type="Proteomes" id="UP000450917"/>
    </source>
</evidence>
<keyword evidence="5" id="KW-0456">Lyase</keyword>
<accession>A0A7X2ZEF1</accession>
<dbReference type="InterPro" id="IPR043132">
    <property type="entry name" value="BCAT-like_C"/>
</dbReference>
<dbReference type="NCBIfam" id="NF005800">
    <property type="entry name" value="PRK07650.1"/>
    <property type="match status" value="1"/>
</dbReference>
<evidence type="ECO:0000256" key="1">
    <source>
        <dbReference type="ARBA" id="ARBA00001933"/>
    </source>
</evidence>
<keyword evidence="4" id="KW-0663">Pyridoxal phosphate</keyword>
<dbReference type="EC" id="4.1.3.38" evidence="5"/>
<dbReference type="GO" id="GO:0008696">
    <property type="term" value="F:4-amino-4-deoxychorismate lyase activity"/>
    <property type="evidence" value="ECO:0007669"/>
    <property type="project" value="UniProtKB-EC"/>
</dbReference>
<dbReference type="CDD" id="cd00449">
    <property type="entry name" value="PLPDE_IV"/>
    <property type="match status" value="1"/>
</dbReference>
<gene>
    <name evidence="5" type="primary">pabC</name>
    <name evidence="5" type="ORF">GNP93_22520</name>
</gene>
<evidence type="ECO:0000256" key="4">
    <source>
        <dbReference type="ARBA" id="ARBA00022898"/>
    </source>
</evidence>
<comment type="subunit">
    <text evidence="3">Homodimer.</text>
</comment>
<dbReference type="FunFam" id="3.20.10.10:FF:000002">
    <property type="entry name" value="D-alanine aminotransferase"/>
    <property type="match status" value="1"/>
</dbReference>